<comment type="caution">
    <text evidence="2">The sequence shown here is derived from an EMBL/GenBank/DDBJ whole genome shotgun (WGS) entry which is preliminary data.</text>
</comment>
<feature type="transmembrane region" description="Helical" evidence="1">
    <location>
        <begin position="226"/>
        <end position="245"/>
    </location>
</feature>
<evidence type="ECO:0000256" key="1">
    <source>
        <dbReference type="SAM" id="Phobius"/>
    </source>
</evidence>
<keyword evidence="1" id="KW-0812">Transmembrane</keyword>
<keyword evidence="1" id="KW-0472">Membrane</keyword>
<evidence type="ECO:0000313" key="2">
    <source>
        <dbReference type="EMBL" id="KAK3254556.1"/>
    </source>
</evidence>
<proteinExistence type="predicted"/>
<keyword evidence="1" id="KW-1133">Transmembrane helix</keyword>
<dbReference type="Proteomes" id="UP001190700">
    <property type="component" value="Unassembled WGS sequence"/>
</dbReference>
<name>A0AAE0F767_9CHLO</name>
<evidence type="ECO:0000313" key="3">
    <source>
        <dbReference type="Proteomes" id="UP001190700"/>
    </source>
</evidence>
<accession>A0AAE0F767</accession>
<reference evidence="2 3" key="1">
    <citation type="journal article" date="2015" name="Genome Biol. Evol.">
        <title>Comparative Genomics of a Bacterivorous Green Alga Reveals Evolutionary Causalities and Consequences of Phago-Mixotrophic Mode of Nutrition.</title>
        <authorList>
            <person name="Burns J.A."/>
            <person name="Paasch A."/>
            <person name="Narechania A."/>
            <person name="Kim E."/>
        </authorList>
    </citation>
    <scope>NUCLEOTIDE SEQUENCE [LARGE SCALE GENOMIC DNA]</scope>
    <source>
        <strain evidence="2 3">PLY_AMNH</strain>
    </source>
</reference>
<dbReference type="AlphaFoldDB" id="A0AAE0F767"/>
<protein>
    <submittedName>
        <fullName evidence="2">Uncharacterized protein</fullName>
    </submittedName>
</protein>
<gene>
    <name evidence="2" type="ORF">CYMTET_36231</name>
</gene>
<keyword evidence="3" id="KW-1185">Reference proteome</keyword>
<sequence>MAQIRREDLSEFLGTYSQVVLFVGFGARAQFNDVEKVYAGIVPHLDHIEATCTDHMSSEWLAVYGGDVAIPDQPDLGMLMKLVAERRPRAKLLVVQSWNTLDTFVDFVVPIPQEYSTGTDGKRQQLWGGLNGGEPVAATRVYLGPPIIDRLSSMIVAGGGRIALEEVQYATQMKVPIVYLRAEARHTGAYGTYGPVHDWVEGQKNPDILQLSDLHARRQNIRLSSWPLSSVCALVFILLTCTWRLKKSPSQRLI</sequence>
<organism evidence="2 3">
    <name type="scientific">Cymbomonas tetramitiformis</name>
    <dbReference type="NCBI Taxonomy" id="36881"/>
    <lineage>
        <taxon>Eukaryota</taxon>
        <taxon>Viridiplantae</taxon>
        <taxon>Chlorophyta</taxon>
        <taxon>Pyramimonadophyceae</taxon>
        <taxon>Pyramimonadales</taxon>
        <taxon>Pyramimonadaceae</taxon>
        <taxon>Cymbomonas</taxon>
    </lineage>
</organism>
<dbReference type="EMBL" id="LGRX02023429">
    <property type="protein sequence ID" value="KAK3254556.1"/>
    <property type="molecule type" value="Genomic_DNA"/>
</dbReference>